<keyword evidence="7 19" id="KW-0378">Hydrolase</keyword>
<evidence type="ECO:0000256" key="7">
    <source>
        <dbReference type="ARBA" id="ARBA00022801"/>
    </source>
</evidence>
<evidence type="ECO:0000256" key="6">
    <source>
        <dbReference type="ARBA" id="ARBA00022737"/>
    </source>
</evidence>
<dbReference type="AlphaFoldDB" id="A0AAV5BXP6"/>
<evidence type="ECO:0000256" key="15">
    <source>
        <dbReference type="ARBA" id="ARBA00057651"/>
    </source>
</evidence>
<dbReference type="EMBL" id="BQKI01000003">
    <property type="protein sequence ID" value="GJM90514.1"/>
    <property type="molecule type" value="Genomic_DNA"/>
</dbReference>
<comment type="catalytic activity">
    <reaction evidence="14">
        <text>[(1-&gt;4)-alpha-D-galacturonosyl](n) + H2O = alpha-D-galacturonate + [(1-&gt;4)-alpha-D-galacturonosyl](n-1)</text>
        <dbReference type="Rhea" id="RHEA:14117"/>
        <dbReference type="Rhea" id="RHEA-COMP:14570"/>
        <dbReference type="Rhea" id="RHEA-COMP:14572"/>
        <dbReference type="ChEBI" id="CHEBI:15377"/>
        <dbReference type="ChEBI" id="CHEBI:58658"/>
        <dbReference type="ChEBI" id="CHEBI:140523"/>
        <dbReference type="EC" id="3.2.1.67"/>
    </reaction>
</comment>
<keyword evidence="22" id="KW-1185">Reference proteome</keyword>
<feature type="active site" evidence="18">
    <location>
        <position position="256"/>
    </location>
</feature>
<dbReference type="Pfam" id="PF00295">
    <property type="entry name" value="Glyco_hydro_28"/>
    <property type="match status" value="1"/>
</dbReference>
<keyword evidence="9" id="KW-0325">Glycoprotein</keyword>
<evidence type="ECO:0000256" key="12">
    <source>
        <dbReference type="ARBA" id="ARBA00038933"/>
    </source>
</evidence>
<evidence type="ECO:0000256" key="3">
    <source>
        <dbReference type="ARBA" id="ARBA00022512"/>
    </source>
</evidence>
<comment type="function">
    <text evidence="15">May function in depolymerizing pectin during pollen development, germination, and tube growth. Acts as an exo-polygalacturonase.</text>
</comment>
<keyword evidence="8" id="KW-1015">Disulfide bond</keyword>
<comment type="caution">
    <text evidence="21">The sequence shown here is derived from an EMBL/GenBank/DDBJ whole genome shotgun (WGS) entry which is preliminary data.</text>
</comment>
<dbReference type="PANTHER" id="PTHR31375">
    <property type="match status" value="1"/>
</dbReference>
<evidence type="ECO:0000256" key="16">
    <source>
        <dbReference type="ARBA" id="ARBA00068298"/>
    </source>
</evidence>
<organism evidence="21 22">
    <name type="scientific">Eleusine coracana subsp. coracana</name>
    <dbReference type="NCBI Taxonomy" id="191504"/>
    <lineage>
        <taxon>Eukaryota</taxon>
        <taxon>Viridiplantae</taxon>
        <taxon>Streptophyta</taxon>
        <taxon>Embryophyta</taxon>
        <taxon>Tracheophyta</taxon>
        <taxon>Spermatophyta</taxon>
        <taxon>Magnoliopsida</taxon>
        <taxon>Liliopsida</taxon>
        <taxon>Poales</taxon>
        <taxon>Poaceae</taxon>
        <taxon>PACMAD clade</taxon>
        <taxon>Chloridoideae</taxon>
        <taxon>Cynodonteae</taxon>
        <taxon>Eleusininae</taxon>
        <taxon>Eleusine</taxon>
    </lineage>
</organism>
<evidence type="ECO:0000256" key="17">
    <source>
        <dbReference type="ARBA" id="ARBA00083621"/>
    </source>
</evidence>
<dbReference type="Gene3D" id="2.160.20.10">
    <property type="entry name" value="Single-stranded right-handed beta-helix, Pectin lyase-like"/>
    <property type="match status" value="1"/>
</dbReference>
<protein>
    <recommendedName>
        <fullName evidence="16">Exopolygalacturonase</fullName>
        <ecNumber evidence="12">3.2.1.67</ecNumber>
    </recommendedName>
    <alternativeName>
        <fullName evidence="13">Galacturan 1,4-alpha-galacturonidase</fullName>
    </alternativeName>
    <alternativeName>
        <fullName evidence="17">Pectinase</fullName>
    </alternativeName>
</protein>
<dbReference type="GO" id="GO:0004650">
    <property type="term" value="F:polygalacturonase activity"/>
    <property type="evidence" value="ECO:0007669"/>
    <property type="project" value="InterPro"/>
</dbReference>
<reference evidence="21" key="2">
    <citation type="submission" date="2021-12" db="EMBL/GenBank/DDBJ databases">
        <title>Resequencing data analysis of finger millet.</title>
        <authorList>
            <person name="Hatakeyama M."/>
            <person name="Aluri S."/>
            <person name="Balachadran M.T."/>
            <person name="Sivarajan S.R."/>
            <person name="Poveda L."/>
            <person name="Shimizu-Inatsugi R."/>
            <person name="Schlapbach R."/>
            <person name="Sreeman S.M."/>
            <person name="Shimizu K.K."/>
        </authorList>
    </citation>
    <scope>NUCLEOTIDE SEQUENCE</scope>
</reference>
<dbReference type="Proteomes" id="UP001054889">
    <property type="component" value="Unassembled WGS sequence"/>
</dbReference>
<dbReference type="InterPro" id="IPR011050">
    <property type="entry name" value="Pectin_lyase_fold/virulence"/>
</dbReference>
<evidence type="ECO:0000313" key="22">
    <source>
        <dbReference type="Proteomes" id="UP001054889"/>
    </source>
</evidence>
<proteinExistence type="inferred from homology"/>
<comment type="similarity">
    <text evidence="2 19">Belongs to the glycosyl hydrolase 28 family.</text>
</comment>
<evidence type="ECO:0000256" key="14">
    <source>
        <dbReference type="ARBA" id="ARBA00048766"/>
    </source>
</evidence>
<dbReference type="InterPro" id="IPR012334">
    <property type="entry name" value="Pectin_lyas_fold"/>
</dbReference>
<keyword evidence="11" id="KW-0961">Cell wall biogenesis/degradation</keyword>
<evidence type="ECO:0000256" key="19">
    <source>
        <dbReference type="RuleBase" id="RU361169"/>
    </source>
</evidence>
<evidence type="ECO:0000256" key="13">
    <source>
        <dbReference type="ARBA" id="ARBA00043142"/>
    </source>
</evidence>
<dbReference type="InterPro" id="IPR006626">
    <property type="entry name" value="PbH1"/>
</dbReference>
<evidence type="ECO:0000256" key="20">
    <source>
        <dbReference type="SAM" id="SignalP"/>
    </source>
</evidence>
<dbReference type="GO" id="GO:0005975">
    <property type="term" value="P:carbohydrate metabolic process"/>
    <property type="evidence" value="ECO:0007669"/>
    <property type="project" value="InterPro"/>
</dbReference>
<gene>
    <name evidence="21" type="primary">ga06801</name>
    <name evidence="21" type="ORF">PR202_ga06801</name>
</gene>
<keyword evidence="5 20" id="KW-0732">Signal</keyword>
<evidence type="ECO:0000256" key="10">
    <source>
        <dbReference type="ARBA" id="ARBA00023295"/>
    </source>
</evidence>
<dbReference type="SUPFAM" id="SSF51126">
    <property type="entry name" value="Pectin lyase-like"/>
    <property type="match status" value="1"/>
</dbReference>
<feature type="chain" id="PRO_5043921324" description="Exopolygalacturonase" evidence="20">
    <location>
        <begin position="32"/>
        <end position="410"/>
    </location>
</feature>
<dbReference type="FunFam" id="2.160.20.10:FF:000004">
    <property type="entry name" value="Pectin lyase-like superfamily protein"/>
    <property type="match status" value="1"/>
</dbReference>
<evidence type="ECO:0000256" key="5">
    <source>
        <dbReference type="ARBA" id="ARBA00022729"/>
    </source>
</evidence>
<keyword evidence="10 19" id="KW-0326">Glycosidase</keyword>
<reference evidence="21" key="1">
    <citation type="journal article" date="2018" name="DNA Res.">
        <title>Multiple hybrid de novo genome assembly of finger millet, an orphan allotetraploid crop.</title>
        <authorList>
            <person name="Hatakeyama M."/>
            <person name="Aluri S."/>
            <person name="Balachadran M.T."/>
            <person name="Sivarajan S.R."/>
            <person name="Patrignani A."/>
            <person name="Gruter S."/>
            <person name="Poveda L."/>
            <person name="Shimizu-Inatsugi R."/>
            <person name="Baeten J."/>
            <person name="Francoijs K.J."/>
            <person name="Nataraja K.N."/>
            <person name="Reddy Y.A.N."/>
            <person name="Phadnis S."/>
            <person name="Ravikumar R.L."/>
            <person name="Schlapbach R."/>
            <person name="Sreeman S.M."/>
            <person name="Shimizu K.K."/>
        </authorList>
    </citation>
    <scope>NUCLEOTIDE SEQUENCE</scope>
</reference>
<evidence type="ECO:0000313" key="21">
    <source>
        <dbReference type="EMBL" id="GJM90514.1"/>
    </source>
</evidence>
<evidence type="ECO:0000256" key="2">
    <source>
        <dbReference type="ARBA" id="ARBA00008834"/>
    </source>
</evidence>
<feature type="signal peptide" evidence="20">
    <location>
        <begin position="1"/>
        <end position="31"/>
    </location>
</feature>
<evidence type="ECO:0000256" key="9">
    <source>
        <dbReference type="ARBA" id="ARBA00023180"/>
    </source>
</evidence>
<dbReference type="PROSITE" id="PS00502">
    <property type="entry name" value="POLYGALACTURONASE"/>
    <property type="match status" value="1"/>
</dbReference>
<name>A0AAV5BXP6_ELECO</name>
<dbReference type="InterPro" id="IPR000743">
    <property type="entry name" value="Glyco_hydro_28"/>
</dbReference>
<evidence type="ECO:0000256" key="4">
    <source>
        <dbReference type="ARBA" id="ARBA00022525"/>
    </source>
</evidence>
<dbReference type="EC" id="3.2.1.67" evidence="12"/>
<accession>A0AAV5BXP6</accession>
<dbReference type="GO" id="GO:0071555">
    <property type="term" value="P:cell wall organization"/>
    <property type="evidence" value="ECO:0007669"/>
    <property type="project" value="UniProtKB-KW"/>
</dbReference>
<evidence type="ECO:0000256" key="11">
    <source>
        <dbReference type="ARBA" id="ARBA00023316"/>
    </source>
</evidence>
<comment type="subcellular location">
    <subcellularLocation>
        <location evidence="1">Secreted</location>
        <location evidence="1">Cell wall</location>
    </subcellularLocation>
</comment>
<keyword evidence="6" id="KW-0677">Repeat</keyword>
<dbReference type="GO" id="GO:0047911">
    <property type="term" value="F:galacturan 1,4-alpha-galacturonidase activity"/>
    <property type="evidence" value="ECO:0007669"/>
    <property type="project" value="UniProtKB-EC"/>
</dbReference>
<sequence length="410" mass="43228">MGFSSGNFATMTLAAAAAVVVLAASTSPAVANPAAPSVPAGPLDITKLGARGDGKTDSTKAIMQAWKHACAATGTQKILIPPGDFLTGALDLVGPCTSSIIIRLDGTLLGTGDLNAYKKNWIEVQHVNDFSINGHGTIDGQGPLVWKHNQCAKNYNCKILPNSLVLDYVTNAQIRGITLLNSKFFHMNIFECKNVLVEKVTITAPGDSPNTDGIHIGDSTNITIKDTNIGTGDDCISIGPGSKTIRVKGSRCGPGHGISVGSLGRYKDEKDVEDVQVTDCTIVGATNGLRIKSYEDSKSALKACKFLYDGITMDNVSFPIVIDQKYCPNNICVKSGASKVAVSDIVFKNIRGTSNTPEVVTLNCPNNLPCQGVQLINVDVKYNKADNKTMAVCHNAIGKSSGVVKELACI</sequence>
<keyword evidence="3" id="KW-0134">Cell wall</keyword>
<evidence type="ECO:0000256" key="1">
    <source>
        <dbReference type="ARBA" id="ARBA00004191"/>
    </source>
</evidence>
<keyword evidence="4" id="KW-0964">Secreted</keyword>
<evidence type="ECO:0000256" key="18">
    <source>
        <dbReference type="PROSITE-ProRule" id="PRU10052"/>
    </source>
</evidence>
<evidence type="ECO:0000256" key="8">
    <source>
        <dbReference type="ARBA" id="ARBA00023157"/>
    </source>
</evidence>
<dbReference type="SMART" id="SM00710">
    <property type="entry name" value="PbH1"/>
    <property type="match status" value="4"/>
</dbReference>